<dbReference type="InterPro" id="IPR050508">
    <property type="entry name" value="Methyltransf_Superfamily"/>
</dbReference>
<dbReference type="STRING" id="575540.Isop_2072"/>
<feature type="compositionally biased region" description="Basic and acidic residues" evidence="1">
    <location>
        <begin position="15"/>
        <end position="25"/>
    </location>
</feature>
<protein>
    <submittedName>
        <fullName evidence="3">Methyltransferase type 11</fullName>
    </submittedName>
</protein>
<dbReference type="InterPro" id="IPR029063">
    <property type="entry name" value="SAM-dependent_MTases_sf"/>
</dbReference>
<dbReference type="HOGENOM" id="CLU_1228559_0_0_0"/>
<dbReference type="GO" id="GO:0032259">
    <property type="term" value="P:methylation"/>
    <property type="evidence" value="ECO:0007669"/>
    <property type="project" value="UniProtKB-KW"/>
</dbReference>
<sequence length="225" mass="25258">MVFDSDSIASPIEAEPPHHKPETSQRCRRFLREGLGRGEALLDVGCGDGELLEVLKRQGGFDKVFGLEIDPELTRVCHQRGLFVIRGRAEAIPLASASLDAVVCSVVIPYTDSRRAIREWSRILKPGGLVHATYHGWGFGWDYLLHGAHFKKRFYGLRMLVNSVVYDWSGRRLPGFLGDTLCQSAKRLRLIYDSCGLTLEREEVIETVAGAPRFLGHRLRKTKIG</sequence>
<evidence type="ECO:0000313" key="4">
    <source>
        <dbReference type="Proteomes" id="UP000008631"/>
    </source>
</evidence>
<dbReference type="KEGG" id="ipa:Isop_2072"/>
<dbReference type="InterPro" id="IPR013216">
    <property type="entry name" value="Methyltransf_11"/>
</dbReference>
<dbReference type="InParanoid" id="E8R3R7"/>
<evidence type="ECO:0000259" key="2">
    <source>
        <dbReference type="Pfam" id="PF08241"/>
    </source>
</evidence>
<keyword evidence="4" id="KW-1185">Reference proteome</keyword>
<dbReference type="CDD" id="cd02440">
    <property type="entry name" value="AdoMet_MTases"/>
    <property type="match status" value="1"/>
</dbReference>
<reference key="1">
    <citation type="submission" date="2010-11" db="EMBL/GenBank/DDBJ databases">
        <title>The complete sequence of chromosome of Isophaera pallida ATCC 43644.</title>
        <authorList>
            <consortium name="US DOE Joint Genome Institute (JGI-PGF)"/>
            <person name="Lucas S."/>
            <person name="Copeland A."/>
            <person name="Lapidus A."/>
            <person name="Bruce D."/>
            <person name="Goodwin L."/>
            <person name="Pitluck S."/>
            <person name="Kyrpides N."/>
            <person name="Mavromatis K."/>
            <person name="Pagani I."/>
            <person name="Ivanova N."/>
            <person name="Saunders E."/>
            <person name="Brettin T."/>
            <person name="Detter J.C."/>
            <person name="Han C."/>
            <person name="Tapia R."/>
            <person name="Land M."/>
            <person name="Hauser L."/>
            <person name="Markowitz V."/>
            <person name="Cheng J.-F."/>
            <person name="Hugenholtz P."/>
            <person name="Woyke T."/>
            <person name="Wu D."/>
            <person name="Eisen J.A."/>
        </authorList>
    </citation>
    <scope>NUCLEOTIDE SEQUENCE</scope>
    <source>
        <strain>ATCC 43644</strain>
    </source>
</reference>
<dbReference type="AlphaFoldDB" id="E8R3R7"/>
<keyword evidence="3" id="KW-0489">Methyltransferase</keyword>
<feature type="region of interest" description="Disordered" evidence="1">
    <location>
        <begin position="1"/>
        <end position="25"/>
    </location>
</feature>
<dbReference type="PANTHER" id="PTHR42912">
    <property type="entry name" value="METHYLTRANSFERASE"/>
    <property type="match status" value="1"/>
</dbReference>
<evidence type="ECO:0000313" key="3">
    <source>
        <dbReference type="EMBL" id="ADV62652.1"/>
    </source>
</evidence>
<proteinExistence type="predicted"/>
<accession>E8R3R7</accession>
<dbReference type="SUPFAM" id="SSF53335">
    <property type="entry name" value="S-adenosyl-L-methionine-dependent methyltransferases"/>
    <property type="match status" value="1"/>
</dbReference>
<dbReference type="PANTHER" id="PTHR42912:SF58">
    <property type="entry name" value="BLR1400 PROTEIN"/>
    <property type="match status" value="1"/>
</dbReference>
<keyword evidence="3" id="KW-0808">Transferase</keyword>
<name>E8R3R7_ISOPI</name>
<reference evidence="3 4" key="2">
    <citation type="journal article" date="2011" name="Stand. Genomic Sci.">
        <title>Complete genome sequence of Isosphaera pallida type strain (IS1B).</title>
        <authorList>
            <consortium name="US DOE Joint Genome Institute (JGI-PGF)"/>
            <person name="Goker M."/>
            <person name="Cleland D."/>
            <person name="Saunders E."/>
            <person name="Lapidus A."/>
            <person name="Nolan M."/>
            <person name="Lucas S."/>
            <person name="Hammon N."/>
            <person name="Deshpande S."/>
            <person name="Cheng J.F."/>
            <person name="Tapia R."/>
            <person name="Han C."/>
            <person name="Goodwin L."/>
            <person name="Pitluck S."/>
            <person name="Liolios K."/>
            <person name="Pagani I."/>
            <person name="Ivanova N."/>
            <person name="Mavromatis K."/>
            <person name="Pati A."/>
            <person name="Chen A."/>
            <person name="Palaniappan K."/>
            <person name="Land M."/>
            <person name="Hauser L."/>
            <person name="Chang Y.J."/>
            <person name="Jeffries C.D."/>
            <person name="Detter J.C."/>
            <person name="Beck B."/>
            <person name="Woyke T."/>
            <person name="Bristow J."/>
            <person name="Eisen J.A."/>
            <person name="Markowitz V."/>
            <person name="Hugenholtz P."/>
            <person name="Kyrpides N.C."/>
            <person name="Klenk H.P."/>
        </authorList>
    </citation>
    <scope>NUCLEOTIDE SEQUENCE [LARGE SCALE GENOMIC DNA]</scope>
    <source>
        <strain evidence="4">ATCC 43644 / DSM 9630 / IS1B</strain>
    </source>
</reference>
<dbReference type="GO" id="GO:0008757">
    <property type="term" value="F:S-adenosylmethionine-dependent methyltransferase activity"/>
    <property type="evidence" value="ECO:0007669"/>
    <property type="project" value="InterPro"/>
</dbReference>
<evidence type="ECO:0000256" key="1">
    <source>
        <dbReference type="SAM" id="MobiDB-lite"/>
    </source>
</evidence>
<dbReference type="EMBL" id="CP002353">
    <property type="protein sequence ID" value="ADV62652.1"/>
    <property type="molecule type" value="Genomic_DNA"/>
</dbReference>
<organism evidence="3 4">
    <name type="scientific">Isosphaera pallida (strain ATCC 43644 / DSM 9630 / IS1B)</name>
    <dbReference type="NCBI Taxonomy" id="575540"/>
    <lineage>
        <taxon>Bacteria</taxon>
        <taxon>Pseudomonadati</taxon>
        <taxon>Planctomycetota</taxon>
        <taxon>Planctomycetia</taxon>
        <taxon>Isosphaerales</taxon>
        <taxon>Isosphaeraceae</taxon>
        <taxon>Isosphaera</taxon>
    </lineage>
</organism>
<dbReference type="Gene3D" id="3.40.50.150">
    <property type="entry name" value="Vaccinia Virus protein VP39"/>
    <property type="match status" value="1"/>
</dbReference>
<dbReference type="eggNOG" id="COG2226">
    <property type="taxonomic scope" value="Bacteria"/>
</dbReference>
<dbReference type="Proteomes" id="UP000008631">
    <property type="component" value="Chromosome"/>
</dbReference>
<feature type="domain" description="Methyltransferase type 11" evidence="2">
    <location>
        <begin position="42"/>
        <end position="130"/>
    </location>
</feature>
<dbReference type="Pfam" id="PF08241">
    <property type="entry name" value="Methyltransf_11"/>
    <property type="match status" value="1"/>
</dbReference>
<gene>
    <name evidence="3" type="ordered locus">Isop_2072</name>
</gene>